<organism evidence="14 15">
    <name type="scientific">Huso huso</name>
    <name type="common">Beluga</name>
    <name type="synonym">Acipenser huso</name>
    <dbReference type="NCBI Taxonomy" id="61971"/>
    <lineage>
        <taxon>Eukaryota</taxon>
        <taxon>Metazoa</taxon>
        <taxon>Chordata</taxon>
        <taxon>Craniata</taxon>
        <taxon>Vertebrata</taxon>
        <taxon>Euteleostomi</taxon>
        <taxon>Actinopterygii</taxon>
        <taxon>Chondrostei</taxon>
        <taxon>Acipenseriformes</taxon>
        <taxon>Acipenseridae</taxon>
        <taxon>Huso</taxon>
    </lineage>
</organism>
<evidence type="ECO:0000256" key="11">
    <source>
        <dbReference type="RuleBase" id="RU000682"/>
    </source>
</evidence>
<dbReference type="PANTHER" id="PTHR45636:SF47">
    <property type="entry name" value="PAIRED BOX PROTEIN PAX-4"/>
    <property type="match status" value="1"/>
</dbReference>
<feature type="domain" description="Paired" evidence="13">
    <location>
        <begin position="22"/>
        <end position="148"/>
    </location>
</feature>
<dbReference type="Pfam" id="PF00046">
    <property type="entry name" value="Homeodomain"/>
    <property type="match status" value="1"/>
</dbReference>
<reference evidence="14 15" key="1">
    <citation type="submission" date="2021-05" db="EMBL/GenBank/DDBJ databases">
        <authorList>
            <person name="Zahm M."/>
            <person name="Klopp C."/>
            <person name="Cabau C."/>
            <person name="Kuhl H."/>
            <person name="Suciu R."/>
            <person name="Ciorpac M."/>
            <person name="Holostenco D."/>
            <person name="Gessner J."/>
            <person name="Wuertz S."/>
            <person name="Hohne C."/>
            <person name="Stock M."/>
            <person name="Gislard M."/>
            <person name="Lluch J."/>
            <person name="Milhes M."/>
            <person name="Lampietro C."/>
            <person name="Lopez Roques C."/>
            <person name="Donnadieu C."/>
            <person name="Du K."/>
            <person name="Schartl M."/>
            <person name="Guiguen Y."/>
        </authorList>
    </citation>
    <scope>NUCLEOTIDE SEQUENCE [LARGE SCALE GENOMIC DNA]</scope>
    <source>
        <strain evidence="14">Hh-F2</strain>
        <tissue evidence="14">Blood</tissue>
    </source>
</reference>
<dbReference type="PROSITE" id="PS00027">
    <property type="entry name" value="HOMEOBOX_1"/>
    <property type="match status" value="1"/>
</dbReference>
<dbReference type="Gene3D" id="1.10.10.60">
    <property type="entry name" value="Homeodomain-like"/>
    <property type="match status" value="1"/>
</dbReference>
<dbReference type="InterPro" id="IPR001523">
    <property type="entry name" value="Paired_dom"/>
</dbReference>
<keyword evidence="15" id="KW-1185">Reference proteome</keyword>
<dbReference type="PROSITE" id="PS51057">
    <property type="entry name" value="PAIRED_2"/>
    <property type="match status" value="1"/>
</dbReference>
<sequence length="388" mass="43135">VGAVTECANNRIGCFTLLRCMGIGSVNQLGGVFVNGRPLPTCKRKKIIQLAAGGMRPYEISRILQVSNGCVSKILCRYHQTGLLCPKTIGGSKPRLLTPEVIAKIGQYKRKNPSIFAWEIQGKLLSERICTHDKVPSVSSVNRVLRNIQLELGPQLLENSLAYQCNPGFIEQRAPITLNVLQPDVRKDSGPQKIQLAISQNRNRTVFSQGQSEALEEVFGRTHYPDIFAREKLAAEIMLSEATIRIWFSNRRAKWRREDKLKTGVSYNDSSLCTMSPNSVAPTPHAFAAYHPSTLTGSLSVQEQWEPVSTPSPLNTDSLKKHSYDFSKNKTANISHNITSTLTSDKSSQATSCCRMPPRPFVLKHNTFILKETKLHFIPSRPATMDSG</sequence>
<protein>
    <submittedName>
        <fullName evidence="14">Paired box protein Pax-4</fullName>
    </submittedName>
</protein>
<evidence type="ECO:0000313" key="15">
    <source>
        <dbReference type="Proteomes" id="UP001369086"/>
    </source>
</evidence>
<evidence type="ECO:0000313" key="14">
    <source>
        <dbReference type="EMBL" id="KAK6488170.1"/>
    </source>
</evidence>
<dbReference type="InterPro" id="IPR036388">
    <property type="entry name" value="WH-like_DNA-bd_sf"/>
</dbReference>
<dbReference type="SUPFAM" id="SSF46689">
    <property type="entry name" value="Homeodomain-like"/>
    <property type="match status" value="2"/>
</dbReference>
<evidence type="ECO:0000256" key="9">
    <source>
        <dbReference type="ARBA" id="ARBA00023242"/>
    </source>
</evidence>
<dbReference type="PROSITE" id="PS50071">
    <property type="entry name" value="HOMEOBOX_2"/>
    <property type="match status" value="1"/>
</dbReference>
<keyword evidence="7 10" id="KW-0371">Homeobox</keyword>
<comment type="subcellular location">
    <subcellularLocation>
        <location evidence="1 10 11">Nucleus</location>
    </subcellularLocation>
</comment>
<comment type="caution">
    <text evidence="14">The sequence shown here is derived from an EMBL/GenBank/DDBJ whole genome shotgun (WGS) entry which is preliminary data.</text>
</comment>
<dbReference type="InterPro" id="IPR043565">
    <property type="entry name" value="PAX_fam"/>
</dbReference>
<dbReference type="PRINTS" id="PR00027">
    <property type="entry name" value="PAIREDBOX"/>
</dbReference>
<evidence type="ECO:0000256" key="10">
    <source>
        <dbReference type="PROSITE-ProRule" id="PRU00108"/>
    </source>
</evidence>
<dbReference type="SMART" id="SM00351">
    <property type="entry name" value="PAX"/>
    <property type="match status" value="1"/>
</dbReference>
<keyword evidence="9 10" id="KW-0539">Nucleus</keyword>
<dbReference type="CDD" id="cd00086">
    <property type="entry name" value="homeodomain"/>
    <property type="match status" value="1"/>
</dbReference>
<name>A0ABR0ZUV1_HUSHU</name>
<comment type="similarity">
    <text evidence="2">Belongs to the paired homeobox family.</text>
</comment>
<evidence type="ECO:0000256" key="4">
    <source>
        <dbReference type="ARBA" id="ARBA00022724"/>
    </source>
</evidence>
<evidence type="ECO:0000256" key="7">
    <source>
        <dbReference type="ARBA" id="ARBA00023155"/>
    </source>
</evidence>
<feature type="non-terminal residue" evidence="14">
    <location>
        <position position="1"/>
    </location>
</feature>
<evidence type="ECO:0000259" key="13">
    <source>
        <dbReference type="PROSITE" id="PS51057"/>
    </source>
</evidence>
<accession>A0ABR0ZUV1</accession>
<keyword evidence="6 10" id="KW-0238">DNA-binding</keyword>
<evidence type="ECO:0000256" key="2">
    <source>
        <dbReference type="ARBA" id="ARBA00005733"/>
    </source>
</evidence>
<keyword evidence="3" id="KW-0217">Developmental protein</keyword>
<gene>
    <name evidence="14" type="ORF">HHUSO_G9542</name>
</gene>
<evidence type="ECO:0000256" key="3">
    <source>
        <dbReference type="ARBA" id="ARBA00022473"/>
    </source>
</evidence>
<feature type="DNA-binding region" description="Homeobox" evidence="10">
    <location>
        <begin position="200"/>
        <end position="259"/>
    </location>
</feature>
<dbReference type="Proteomes" id="UP001369086">
    <property type="component" value="Unassembled WGS sequence"/>
</dbReference>
<evidence type="ECO:0000256" key="1">
    <source>
        <dbReference type="ARBA" id="ARBA00004123"/>
    </source>
</evidence>
<dbReference type="Pfam" id="PF00292">
    <property type="entry name" value="PAX"/>
    <property type="match status" value="1"/>
</dbReference>
<evidence type="ECO:0000256" key="8">
    <source>
        <dbReference type="ARBA" id="ARBA00023163"/>
    </source>
</evidence>
<dbReference type="Gene3D" id="1.10.10.10">
    <property type="entry name" value="Winged helix-like DNA-binding domain superfamily/Winged helix DNA-binding domain"/>
    <property type="match status" value="2"/>
</dbReference>
<dbReference type="InterPro" id="IPR017970">
    <property type="entry name" value="Homeobox_CS"/>
</dbReference>
<dbReference type="EMBL" id="JAHFZB010000007">
    <property type="protein sequence ID" value="KAK6488170.1"/>
    <property type="molecule type" value="Genomic_DNA"/>
</dbReference>
<dbReference type="InterPro" id="IPR001356">
    <property type="entry name" value="HD"/>
</dbReference>
<proteinExistence type="inferred from homology"/>
<dbReference type="InterPro" id="IPR009057">
    <property type="entry name" value="Homeodomain-like_sf"/>
</dbReference>
<keyword evidence="8" id="KW-0804">Transcription</keyword>
<keyword evidence="5" id="KW-0805">Transcription regulation</keyword>
<evidence type="ECO:0000256" key="5">
    <source>
        <dbReference type="ARBA" id="ARBA00023015"/>
    </source>
</evidence>
<evidence type="ECO:0000259" key="12">
    <source>
        <dbReference type="PROSITE" id="PS50071"/>
    </source>
</evidence>
<evidence type="ECO:0000256" key="6">
    <source>
        <dbReference type="ARBA" id="ARBA00023125"/>
    </source>
</evidence>
<dbReference type="PANTHER" id="PTHR45636">
    <property type="entry name" value="PAIRED BOX PROTEIN PAX-6-RELATED-RELATED"/>
    <property type="match status" value="1"/>
</dbReference>
<dbReference type="SMART" id="SM00389">
    <property type="entry name" value="HOX"/>
    <property type="match status" value="1"/>
</dbReference>
<keyword evidence="4" id="KW-0563">Paired box</keyword>
<feature type="domain" description="Homeobox" evidence="12">
    <location>
        <begin position="198"/>
        <end position="258"/>
    </location>
</feature>